<dbReference type="AlphaFoldDB" id="A0A5A7P7U0"/>
<comment type="caution">
    <text evidence="5">The sequence shown here is derived from an EMBL/GenBank/DDBJ whole genome shotgun (WGS) entry which is preliminary data.</text>
</comment>
<proteinExistence type="inferred from homology"/>
<organism evidence="5 6">
    <name type="scientific">Striga asiatica</name>
    <name type="common">Asiatic witchweed</name>
    <name type="synonym">Buchnera asiatica</name>
    <dbReference type="NCBI Taxonomy" id="4170"/>
    <lineage>
        <taxon>Eukaryota</taxon>
        <taxon>Viridiplantae</taxon>
        <taxon>Streptophyta</taxon>
        <taxon>Embryophyta</taxon>
        <taxon>Tracheophyta</taxon>
        <taxon>Spermatophyta</taxon>
        <taxon>Magnoliopsida</taxon>
        <taxon>eudicotyledons</taxon>
        <taxon>Gunneridae</taxon>
        <taxon>Pentapetalae</taxon>
        <taxon>asterids</taxon>
        <taxon>lamiids</taxon>
        <taxon>Lamiales</taxon>
        <taxon>Orobanchaceae</taxon>
        <taxon>Buchnereae</taxon>
        <taxon>Striga</taxon>
    </lineage>
</organism>
<dbReference type="InterPro" id="IPR038187">
    <property type="entry name" value="NAC_A/B_dom_sf"/>
</dbReference>
<dbReference type="Proteomes" id="UP000325081">
    <property type="component" value="Unassembled WGS sequence"/>
</dbReference>
<dbReference type="InterPro" id="IPR002715">
    <property type="entry name" value="Nas_poly-pep-assoc_cplx_dom"/>
</dbReference>
<dbReference type="EMBL" id="BKCP01003335">
    <property type="protein sequence ID" value="GER28850.1"/>
    <property type="molecule type" value="Genomic_DNA"/>
</dbReference>
<keyword evidence="6" id="KW-1185">Reference proteome</keyword>
<accession>A0A5A7P7U0</accession>
<comment type="similarity">
    <text evidence="1 2">Belongs to the NAC-beta family.</text>
</comment>
<protein>
    <recommendedName>
        <fullName evidence="2">Nascent polypeptide-associated complex subunit beta</fullName>
    </recommendedName>
</protein>
<feature type="non-terminal residue" evidence="5">
    <location>
        <position position="1"/>
    </location>
</feature>
<evidence type="ECO:0000256" key="2">
    <source>
        <dbReference type="RuleBase" id="RU361272"/>
    </source>
</evidence>
<dbReference type="CDD" id="cd22055">
    <property type="entry name" value="NAC_BTF3"/>
    <property type="match status" value="2"/>
</dbReference>
<keyword evidence="2" id="KW-0805">Transcription regulation</keyword>
<evidence type="ECO:0000313" key="5">
    <source>
        <dbReference type="EMBL" id="GER28850.1"/>
    </source>
</evidence>
<dbReference type="InterPro" id="IPR039370">
    <property type="entry name" value="BTF3"/>
</dbReference>
<evidence type="ECO:0000256" key="1">
    <source>
        <dbReference type="ARBA" id="ARBA00005296"/>
    </source>
</evidence>
<feature type="region of interest" description="Disordered" evidence="3">
    <location>
        <begin position="534"/>
        <end position="580"/>
    </location>
</feature>
<evidence type="ECO:0000259" key="4">
    <source>
        <dbReference type="PROSITE" id="PS51151"/>
    </source>
</evidence>
<sequence>ILRLFVKSAQNIEVIKVDLAEAKKLSQVFISTLSTAHFHSLFTLPSYSVGSSSQLAEMNVEKLQKMAGSVRTGGKGTMRRKKKAVHKTTTTDDKRLQSTLKRIGVNAIPAIEEVNIFKDDAVIQFIFWLFVESAQNIGAIKIDLAEVLIYFVIRCKVYVQEPLSFQKMHDFSTADGFLEITEDLADMIRFAANEPSVGLFYIQQHTQNATPNVLSLRSKVSEKSQESSLHAQDLEDSMDMLRSMKECGPTITEEMIENIKRCLSIAQPKLGSAHRGTWSPATWGQNSLFTQTDGEKRASGYLSSIFRHTKQMAHSLESSQADDSSTSFLRAKEDLPLSRELQEESVPDEDLAHQRLISLCEENYDEFKADQEAKLEEWLGGKGVFISTLSTAHFHSLFTLPSYSVGSSSQLAEMNVEKLQKMAGSVRTGGKGTMRRKKKAVHKTTTTDDKRLQSTLKRIGVNAIPAIEEVNIFKDDAVIQFVNPKVQASIAANTWVVSGTPQNKKLTDILPSIIHQLGPDNLENLKKLAEQFQKQGPAAGGATSGVSGPQADDDDDEVPELVAGETFEAAADEGNTQKAS</sequence>
<keyword evidence="2" id="KW-0804">Transcription</keyword>
<dbReference type="InterPro" id="IPR019320">
    <property type="entry name" value="BORCS8"/>
</dbReference>
<evidence type="ECO:0000256" key="3">
    <source>
        <dbReference type="SAM" id="MobiDB-lite"/>
    </source>
</evidence>
<gene>
    <name evidence="5" type="ORF">STAS_04680</name>
</gene>
<dbReference type="Pfam" id="PF10167">
    <property type="entry name" value="BORCS8"/>
    <property type="match status" value="1"/>
</dbReference>
<dbReference type="PANTHER" id="PTHR10351">
    <property type="entry name" value="TRANSCRIPTION FACTOR BTF3 FAMILY MEMBER"/>
    <property type="match status" value="1"/>
</dbReference>
<dbReference type="Pfam" id="PF01849">
    <property type="entry name" value="NAC"/>
    <property type="match status" value="2"/>
</dbReference>
<dbReference type="OrthoDB" id="8033832at2759"/>
<dbReference type="Gene3D" id="2.20.70.30">
    <property type="entry name" value="Nascent polypeptide-associated complex domain"/>
    <property type="match status" value="1"/>
</dbReference>
<comment type="subunit">
    <text evidence="2">Part of the nascent polypeptide-associated complex (NAC).</text>
</comment>
<name>A0A5A7P7U0_STRAF</name>
<dbReference type="SMART" id="SM01407">
    <property type="entry name" value="NAC"/>
    <property type="match status" value="2"/>
</dbReference>
<reference evidence="6" key="1">
    <citation type="journal article" date="2019" name="Curr. Biol.">
        <title>Genome Sequence of Striga asiatica Provides Insight into the Evolution of Plant Parasitism.</title>
        <authorList>
            <person name="Yoshida S."/>
            <person name="Kim S."/>
            <person name="Wafula E.K."/>
            <person name="Tanskanen J."/>
            <person name="Kim Y.M."/>
            <person name="Honaas L."/>
            <person name="Yang Z."/>
            <person name="Spallek T."/>
            <person name="Conn C.E."/>
            <person name="Ichihashi Y."/>
            <person name="Cheong K."/>
            <person name="Cui S."/>
            <person name="Der J.P."/>
            <person name="Gundlach H."/>
            <person name="Jiao Y."/>
            <person name="Hori C."/>
            <person name="Ishida J.K."/>
            <person name="Kasahara H."/>
            <person name="Kiba T."/>
            <person name="Kim M.S."/>
            <person name="Koo N."/>
            <person name="Laohavisit A."/>
            <person name="Lee Y.H."/>
            <person name="Lumba S."/>
            <person name="McCourt P."/>
            <person name="Mortimer J.C."/>
            <person name="Mutuku J.M."/>
            <person name="Nomura T."/>
            <person name="Sasaki-Sekimoto Y."/>
            <person name="Seto Y."/>
            <person name="Wang Y."/>
            <person name="Wakatake T."/>
            <person name="Sakakibara H."/>
            <person name="Demura T."/>
            <person name="Yamaguchi S."/>
            <person name="Yoneyama K."/>
            <person name="Manabe R.I."/>
            <person name="Nelson D.C."/>
            <person name="Schulman A.H."/>
            <person name="Timko M.P."/>
            <person name="dePamphilis C.W."/>
            <person name="Choi D."/>
            <person name="Shirasu K."/>
        </authorList>
    </citation>
    <scope>NUCLEOTIDE SEQUENCE [LARGE SCALE GENOMIC DNA]</scope>
    <source>
        <strain evidence="6">cv. UVA1</strain>
    </source>
</reference>
<feature type="domain" description="NAC-A/B" evidence="4">
    <location>
        <begin position="446"/>
        <end position="510"/>
    </location>
</feature>
<dbReference type="FunFam" id="2.20.70.30:FF:000001">
    <property type="entry name" value="Transcription factor BTF3 homolog"/>
    <property type="match status" value="1"/>
</dbReference>
<dbReference type="PROSITE" id="PS51151">
    <property type="entry name" value="NAC_AB"/>
    <property type="match status" value="1"/>
</dbReference>
<evidence type="ECO:0000313" key="6">
    <source>
        <dbReference type="Proteomes" id="UP000325081"/>
    </source>
</evidence>